<dbReference type="AlphaFoldDB" id="A0A5K7YXT9"/>
<keyword evidence="5 7" id="KW-1133">Transmembrane helix</keyword>
<dbReference type="InterPro" id="IPR003399">
    <property type="entry name" value="Mce/MlaD"/>
</dbReference>
<evidence type="ECO:0000256" key="7">
    <source>
        <dbReference type="SAM" id="Phobius"/>
    </source>
</evidence>
<name>A0A5K7YXT9_9BACT</name>
<feature type="transmembrane region" description="Helical" evidence="7">
    <location>
        <begin position="27"/>
        <end position="44"/>
    </location>
</feature>
<dbReference type="PANTHER" id="PTHR30462:SF0">
    <property type="entry name" value="INTERMEMBRANE TRANSPORT PROTEIN YEBT"/>
    <property type="match status" value="1"/>
</dbReference>
<evidence type="ECO:0000256" key="5">
    <source>
        <dbReference type="ARBA" id="ARBA00022989"/>
    </source>
</evidence>
<dbReference type="RefSeq" id="WP_170302186.1">
    <property type="nucleotide sequence ID" value="NZ_AP021875.1"/>
</dbReference>
<dbReference type="GO" id="GO:0005886">
    <property type="term" value="C:plasma membrane"/>
    <property type="evidence" value="ECO:0007669"/>
    <property type="project" value="UniProtKB-SubCell"/>
</dbReference>
<evidence type="ECO:0000256" key="1">
    <source>
        <dbReference type="ARBA" id="ARBA00004533"/>
    </source>
</evidence>
<evidence type="ECO:0000256" key="3">
    <source>
        <dbReference type="ARBA" id="ARBA00022519"/>
    </source>
</evidence>
<dbReference type="EMBL" id="AP021875">
    <property type="protein sequence ID" value="BBO74176.1"/>
    <property type="molecule type" value="Genomic_DNA"/>
</dbReference>
<keyword evidence="3" id="KW-0997">Cell inner membrane</keyword>
<dbReference type="PANTHER" id="PTHR30462">
    <property type="entry name" value="INTERMEMBRANE TRANSPORT PROTEIN PQIB-RELATED"/>
    <property type="match status" value="1"/>
</dbReference>
<keyword evidence="6 7" id="KW-0472">Membrane</keyword>
<proteinExistence type="predicted"/>
<dbReference type="KEGG" id="dwd:DSCW_15930"/>
<accession>A0A5K7YXT9</accession>
<comment type="subcellular location">
    <subcellularLocation>
        <location evidence="1">Cell inner membrane</location>
    </subcellularLocation>
</comment>
<reference evidence="9 10" key="1">
    <citation type="submission" date="2019-11" db="EMBL/GenBank/DDBJ databases">
        <title>Comparative genomics of hydrocarbon-degrading Desulfosarcina strains.</title>
        <authorList>
            <person name="Watanabe M."/>
            <person name="Kojima H."/>
            <person name="Fukui M."/>
        </authorList>
    </citation>
    <scope>NUCLEOTIDE SEQUENCE [LARGE SCALE GENOMIC DNA]</scope>
    <source>
        <strain evidence="9 10">PP31</strain>
    </source>
</reference>
<evidence type="ECO:0000313" key="9">
    <source>
        <dbReference type="EMBL" id="BBO74176.1"/>
    </source>
</evidence>
<evidence type="ECO:0000259" key="8">
    <source>
        <dbReference type="Pfam" id="PF02470"/>
    </source>
</evidence>
<sequence length="560" mass="61416">MSQPPVENDPAEAIPEPEIQRGKRFSVVWLIPLLAALIGGWLAVKAIRETGPAITIVFKSAEGLVPGKTEIKYKDVSVGKVRTIQLSEDLSEVLVTAEMSRDVADYLTGDTLFWIVRARVAVGEVSGISTLFSGAYIGMMPGSGGKIVHRFEGKEKPPAIFRDTPGQQFSLRADRLGSLDIGSPVYYRQVKVGRVTDVDMAEDGTGVLLEVFVEAPYHHQVKRSSRFYNASGLNMNLGPDGVRVDTPSLASLLVGGISFFTAEGMSADPPPTPNQIFTLYESRDSANAASYSYREYYLLYFEETVRGLSAGAPVDFYGIKIGEVVSIRLLFDQDRLTFKIPVLIAIEPDRIELSGELAIPEYQVMERLVEKGLRAQQRIGNLLTGQSYVSMRLHPDAEPRKIHRADTYPVLPTIPNTVEEITATAKGFLDRLNNLPIEETLKDIRQAAGKVTTVIGSTTLESAIDNIDQSFAEFKKVTSGFNEGTIPKLNEMLDQIKGAMTIGEQALERANTVLGEGAPVVNNLNRLLLELQDAARSVEALADYLERHPDAIVFGKGDRQ</sequence>
<keyword evidence="10" id="KW-1185">Reference proteome</keyword>
<feature type="domain" description="Mce/MlaD" evidence="8">
    <location>
        <begin position="297"/>
        <end position="391"/>
    </location>
</feature>
<dbReference type="InterPro" id="IPR051800">
    <property type="entry name" value="PqiA-PqiB_transport"/>
</dbReference>
<evidence type="ECO:0000256" key="2">
    <source>
        <dbReference type="ARBA" id="ARBA00022475"/>
    </source>
</evidence>
<feature type="domain" description="Mce/MlaD" evidence="8">
    <location>
        <begin position="51"/>
        <end position="142"/>
    </location>
</feature>
<evidence type="ECO:0000313" key="10">
    <source>
        <dbReference type="Proteomes" id="UP000427769"/>
    </source>
</evidence>
<feature type="domain" description="Mce/MlaD" evidence="8">
    <location>
        <begin position="166"/>
        <end position="226"/>
    </location>
</feature>
<protein>
    <submittedName>
        <fullName evidence="9">Paraquat-inducible protein B</fullName>
    </submittedName>
</protein>
<gene>
    <name evidence="9" type="primary">pqiB</name>
    <name evidence="9" type="ORF">DSCW_15930</name>
</gene>
<keyword evidence="4 7" id="KW-0812">Transmembrane</keyword>
<evidence type="ECO:0000256" key="6">
    <source>
        <dbReference type="ARBA" id="ARBA00023136"/>
    </source>
</evidence>
<evidence type="ECO:0000256" key="4">
    <source>
        <dbReference type="ARBA" id="ARBA00022692"/>
    </source>
</evidence>
<dbReference type="Pfam" id="PF02470">
    <property type="entry name" value="MlaD"/>
    <property type="match status" value="3"/>
</dbReference>
<dbReference type="Proteomes" id="UP000427769">
    <property type="component" value="Chromosome"/>
</dbReference>
<organism evidence="9 10">
    <name type="scientific">Desulfosarcina widdelii</name>
    <dbReference type="NCBI Taxonomy" id="947919"/>
    <lineage>
        <taxon>Bacteria</taxon>
        <taxon>Pseudomonadati</taxon>
        <taxon>Thermodesulfobacteriota</taxon>
        <taxon>Desulfobacteria</taxon>
        <taxon>Desulfobacterales</taxon>
        <taxon>Desulfosarcinaceae</taxon>
        <taxon>Desulfosarcina</taxon>
    </lineage>
</organism>
<keyword evidence="2" id="KW-1003">Cell membrane</keyword>